<name>T1F7K0_HELRO</name>
<dbReference type="GO" id="GO:0030246">
    <property type="term" value="F:carbohydrate binding"/>
    <property type="evidence" value="ECO:0000318"/>
    <property type="project" value="GO_Central"/>
</dbReference>
<reference evidence="3" key="3">
    <citation type="submission" date="2015-06" db="UniProtKB">
        <authorList>
            <consortium name="EnsemblMetazoa"/>
        </authorList>
    </citation>
    <scope>IDENTIFICATION</scope>
</reference>
<dbReference type="SUPFAM" id="SSF56436">
    <property type="entry name" value="C-type lectin-like"/>
    <property type="match status" value="1"/>
</dbReference>
<dbReference type="GeneID" id="20204799"/>
<proteinExistence type="predicted"/>
<dbReference type="GO" id="GO:0009897">
    <property type="term" value="C:external side of plasma membrane"/>
    <property type="evidence" value="ECO:0000318"/>
    <property type="project" value="GO_Central"/>
</dbReference>
<dbReference type="AlphaFoldDB" id="T1F7K0"/>
<dbReference type="PROSITE" id="PS50041">
    <property type="entry name" value="C_TYPE_LECTIN_2"/>
    <property type="match status" value="1"/>
</dbReference>
<keyword evidence="4" id="KW-1185">Reference proteome</keyword>
<organism evidence="3 4">
    <name type="scientific">Helobdella robusta</name>
    <name type="common">Californian leech</name>
    <dbReference type="NCBI Taxonomy" id="6412"/>
    <lineage>
        <taxon>Eukaryota</taxon>
        <taxon>Metazoa</taxon>
        <taxon>Spiralia</taxon>
        <taxon>Lophotrochozoa</taxon>
        <taxon>Annelida</taxon>
        <taxon>Clitellata</taxon>
        <taxon>Hirudinea</taxon>
        <taxon>Rhynchobdellida</taxon>
        <taxon>Glossiphoniidae</taxon>
        <taxon>Helobdella</taxon>
    </lineage>
</organism>
<dbReference type="InParanoid" id="T1F7K0"/>
<reference evidence="2 4" key="2">
    <citation type="journal article" date="2013" name="Nature">
        <title>Insights into bilaterian evolution from three spiralian genomes.</title>
        <authorList>
            <person name="Simakov O."/>
            <person name="Marletaz F."/>
            <person name="Cho S.J."/>
            <person name="Edsinger-Gonzales E."/>
            <person name="Havlak P."/>
            <person name="Hellsten U."/>
            <person name="Kuo D.H."/>
            <person name="Larsson T."/>
            <person name="Lv J."/>
            <person name="Arendt D."/>
            <person name="Savage R."/>
            <person name="Osoegawa K."/>
            <person name="de Jong P."/>
            <person name="Grimwood J."/>
            <person name="Chapman J.A."/>
            <person name="Shapiro H."/>
            <person name="Aerts A."/>
            <person name="Otillar R.P."/>
            <person name="Terry A.Y."/>
            <person name="Boore J.L."/>
            <person name="Grigoriev I.V."/>
            <person name="Lindberg D.R."/>
            <person name="Seaver E.C."/>
            <person name="Weisblat D.A."/>
            <person name="Putnam N.H."/>
            <person name="Rokhsar D.S."/>
        </authorList>
    </citation>
    <scope>NUCLEOTIDE SEQUENCE</scope>
</reference>
<dbReference type="EnsemblMetazoa" id="HelroT174071">
    <property type="protein sequence ID" value="HelroP174071"/>
    <property type="gene ID" value="HelroG174071"/>
</dbReference>
<dbReference type="SMART" id="SM00034">
    <property type="entry name" value="CLECT"/>
    <property type="match status" value="1"/>
</dbReference>
<dbReference type="RefSeq" id="XP_009018864.1">
    <property type="nucleotide sequence ID" value="XM_009020616.1"/>
</dbReference>
<dbReference type="Gene3D" id="3.10.100.10">
    <property type="entry name" value="Mannose-Binding Protein A, subunit A"/>
    <property type="match status" value="1"/>
</dbReference>
<accession>T1F7K0</accession>
<dbReference type="InterPro" id="IPR016186">
    <property type="entry name" value="C-type_lectin-like/link_sf"/>
</dbReference>
<evidence type="ECO:0000313" key="3">
    <source>
        <dbReference type="EnsemblMetazoa" id="HelroP174071"/>
    </source>
</evidence>
<gene>
    <name evidence="3" type="primary">20204799</name>
    <name evidence="2" type="ORF">HELRODRAFT_174071</name>
</gene>
<sequence length="263" mass="29376">MSVALHGTYSLRHRVEICKRNDGRLFSRAYSYLPAKGKKSAVCFDERMEMVAKIVAPSLSECISKCSIANNQNLLGVNYKTSEKFCSCVPKLKDIWFNVTTNLSGGCVAYVTHDCPKPFDFVVENQKCYLMITKLLTWSDARSACNNLHSHSLAVEDSLEKVSSKLYALSVTEGLTSCQIPKFSGFKIWSSGIQYKKSSKGAPFYWEKFPGVLTKFNYTSWDTNQPDGALGSTSCVQDIMVYVDGWDDCGCNSLRCVLCEIDL</sequence>
<dbReference type="InterPro" id="IPR001304">
    <property type="entry name" value="C-type_lectin-like"/>
</dbReference>
<dbReference type="KEGG" id="hro:HELRODRAFT_174071"/>
<reference evidence="4" key="1">
    <citation type="submission" date="2012-12" db="EMBL/GenBank/DDBJ databases">
        <authorList>
            <person name="Hellsten U."/>
            <person name="Grimwood J."/>
            <person name="Chapman J.A."/>
            <person name="Shapiro H."/>
            <person name="Aerts A."/>
            <person name="Otillar R.P."/>
            <person name="Terry A.Y."/>
            <person name="Boore J.L."/>
            <person name="Simakov O."/>
            <person name="Marletaz F."/>
            <person name="Cho S.-J."/>
            <person name="Edsinger-Gonzales E."/>
            <person name="Havlak P."/>
            <person name="Kuo D.-H."/>
            <person name="Larsson T."/>
            <person name="Lv J."/>
            <person name="Arendt D."/>
            <person name="Savage R."/>
            <person name="Osoegawa K."/>
            <person name="de Jong P."/>
            <person name="Lindberg D.R."/>
            <person name="Seaver E.C."/>
            <person name="Weisblat D.A."/>
            <person name="Putnam N.H."/>
            <person name="Grigoriev I.V."/>
            <person name="Rokhsar D.S."/>
        </authorList>
    </citation>
    <scope>NUCLEOTIDE SEQUENCE</scope>
</reference>
<dbReference type="GO" id="GO:0006955">
    <property type="term" value="P:immune response"/>
    <property type="evidence" value="ECO:0000318"/>
    <property type="project" value="GO_Central"/>
</dbReference>
<evidence type="ECO:0000259" key="1">
    <source>
        <dbReference type="PROSITE" id="PS50041"/>
    </source>
</evidence>
<dbReference type="OrthoDB" id="6079369at2759"/>
<dbReference type="EMBL" id="AMQM01004807">
    <property type="status" value="NOT_ANNOTATED_CDS"/>
    <property type="molecule type" value="Genomic_DNA"/>
</dbReference>
<dbReference type="CDD" id="cd00037">
    <property type="entry name" value="CLECT"/>
    <property type="match status" value="1"/>
</dbReference>
<dbReference type="CTD" id="20204799"/>
<dbReference type="GO" id="GO:0038187">
    <property type="term" value="F:pattern recognition receptor activity"/>
    <property type="evidence" value="ECO:0000318"/>
    <property type="project" value="GO_Central"/>
</dbReference>
<dbReference type="Proteomes" id="UP000015101">
    <property type="component" value="Unassembled WGS sequence"/>
</dbReference>
<dbReference type="HOGENOM" id="CLU_070181_0_0_1"/>
<dbReference type="EMBL" id="KB096676">
    <property type="protein sequence ID" value="ESO03171.1"/>
    <property type="molecule type" value="Genomic_DNA"/>
</dbReference>
<protein>
    <recommendedName>
        <fullName evidence="1">C-type lectin domain-containing protein</fullName>
    </recommendedName>
</protein>
<evidence type="ECO:0000313" key="2">
    <source>
        <dbReference type="EMBL" id="ESO03171.1"/>
    </source>
</evidence>
<evidence type="ECO:0000313" key="4">
    <source>
        <dbReference type="Proteomes" id="UP000015101"/>
    </source>
</evidence>
<dbReference type="InterPro" id="IPR016187">
    <property type="entry name" value="CTDL_fold"/>
</dbReference>
<feature type="domain" description="C-type lectin" evidence="1">
    <location>
        <begin position="124"/>
        <end position="260"/>
    </location>
</feature>